<dbReference type="GO" id="GO:0005737">
    <property type="term" value="C:cytoplasm"/>
    <property type="evidence" value="ECO:0007669"/>
    <property type="project" value="TreeGrafter"/>
</dbReference>
<dbReference type="KEGG" id="mpau:ZMTM_12740"/>
<name>A0A8D5JLM4_9PROT</name>
<keyword evidence="1" id="KW-0560">Oxidoreductase</keyword>
<dbReference type="Gene3D" id="3.50.50.60">
    <property type="entry name" value="FAD/NAD(P)-binding domain"/>
    <property type="match status" value="1"/>
</dbReference>
<feature type="domain" description="FAD dependent oxidoreductase" evidence="2">
    <location>
        <begin position="38"/>
        <end position="399"/>
    </location>
</feature>
<evidence type="ECO:0000313" key="4">
    <source>
        <dbReference type="Proteomes" id="UP000826722"/>
    </source>
</evidence>
<dbReference type="AlphaFoldDB" id="A0A8D5JLM4"/>
<dbReference type="PANTHER" id="PTHR13847:SF281">
    <property type="entry name" value="FAD DEPENDENT OXIDOREDUCTASE DOMAIN-CONTAINING PROTEIN"/>
    <property type="match status" value="1"/>
</dbReference>
<accession>A0A8D5JLM4</accession>
<gene>
    <name evidence="3" type="ORF">ZMTM_12740</name>
</gene>
<protein>
    <submittedName>
        <fullName evidence="3">Oxidoreductase</fullName>
    </submittedName>
</protein>
<sequence length="444" mass="48520">MSAELKSVELKLTQNSYYAASANSVPDYPQLSSDIEADVCIVGGGFAGLSSAIELADRGYSVVVLEAKHIGWGASGRNGGQIIAGLACEQSVIEKALGLEAAKKVWAMTIEALDLVRERVKRFNIQCDLQDGFLGVAVNPRKSASLRLWFDEMSKKYNYDTDAQWIEPTSIGEWIDSPRYHSGYFDKRSGHLHPLNYCLGLAKGAASLGVQIFQNSPVKTMQEGETAILQTDKGQVKAKYVVLAGNMYLPEVSPKLAPKLSRRIMPVGTYIIGTEPIEPELAARLIPTKAAVCDTNFILDYFRFAADAASQKQRMIYGGRVSYSAMTPPNLTATMQARMAETFPQLANTKVEYTWGGFVDITMNRAPDFGRIAPNVYYLQGFSGHGVALTGMAGKLVAEAIAGQAERLDMMAKIPHHDFPGGKLLRMPALVLGMAWYQLRDKLG</sequence>
<dbReference type="PANTHER" id="PTHR13847">
    <property type="entry name" value="SARCOSINE DEHYDROGENASE-RELATED"/>
    <property type="match status" value="1"/>
</dbReference>
<keyword evidence="4" id="KW-1185">Reference proteome</keyword>
<dbReference type="InterPro" id="IPR036188">
    <property type="entry name" value="FAD/NAD-bd_sf"/>
</dbReference>
<evidence type="ECO:0000313" key="3">
    <source>
        <dbReference type="EMBL" id="BCM25015.1"/>
    </source>
</evidence>
<reference evidence="3" key="1">
    <citation type="journal article" date="2021" name="Arch. Microbiol.">
        <title>Methyloradius palustris gen. nov., sp. nov., a methanol-oxidizing bacterium isolated from snow.</title>
        <authorList>
            <person name="Miyadera T."/>
            <person name="Kojima H."/>
            <person name="Fukui M."/>
        </authorList>
    </citation>
    <scope>NUCLEOTIDE SEQUENCE</scope>
    <source>
        <strain evidence="3">Zm11</strain>
    </source>
</reference>
<organism evidence="3 4">
    <name type="scientific">Methyloradius palustris</name>
    <dbReference type="NCBI Taxonomy" id="2778876"/>
    <lineage>
        <taxon>Bacteria</taxon>
        <taxon>Pseudomonadati</taxon>
        <taxon>Pseudomonadota</taxon>
        <taxon>Betaproteobacteria</taxon>
        <taxon>Nitrosomonadales</taxon>
        <taxon>Methylophilaceae</taxon>
        <taxon>Methyloradius</taxon>
    </lineage>
</organism>
<proteinExistence type="predicted"/>
<dbReference type="Pfam" id="PF01266">
    <property type="entry name" value="DAO"/>
    <property type="match status" value="1"/>
</dbReference>
<dbReference type="SUPFAM" id="SSF51905">
    <property type="entry name" value="FAD/NAD(P)-binding domain"/>
    <property type="match status" value="1"/>
</dbReference>
<evidence type="ECO:0000259" key="2">
    <source>
        <dbReference type="Pfam" id="PF01266"/>
    </source>
</evidence>
<dbReference type="RefSeq" id="WP_221765486.1">
    <property type="nucleotide sequence ID" value="NZ_AP024110.1"/>
</dbReference>
<dbReference type="Proteomes" id="UP000826722">
    <property type="component" value="Chromosome"/>
</dbReference>
<dbReference type="GO" id="GO:0016491">
    <property type="term" value="F:oxidoreductase activity"/>
    <property type="evidence" value="ECO:0007669"/>
    <property type="project" value="UniProtKB-KW"/>
</dbReference>
<dbReference type="InterPro" id="IPR006076">
    <property type="entry name" value="FAD-dep_OxRdtase"/>
</dbReference>
<dbReference type="EMBL" id="AP024110">
    <property type="protein sequence ID" value="BCM25015.1"/>
    <property type="molecule type" value="Genomic_DNA"/>
</dbReference>
<evidence type="ECO:0000256" key="1">
    <source>
        <dbReference type="ARBA" id="ARBA00023002"/>
    </source>
</evidence>
<dbReference type="Gene3D" id="3.30.9.10">
    <property type="entry name" value="D-Amino Acid Oxidase, subunit A, domain 2"/>
    <property type="match status" value="1"/>
</dbReference>